<name>A0A9N8EP09_9STRA</name>
<sequence>MSMELTSSHHVEVERARFYRNLMERRRRIGTGSIASAANKRQRRRLPTVAWGGLLLIASLCTTIPLIHRANRSLHVGKNPYHESTASAKWAFGGNIGPRNVPQELEIVSTKVPPSTVPYDDDTIPKGVLSSEQGYFFRAIQRSIDHSDLSERCRRYGFSMSQPGRPQSSADPVPAQRRIFFGSLIAEEPWELLEIVAAETYGIFEAMIFVEGNRTQSATPRPFKRTEKHIQKFQNLFGVQNIQIRRYVNEDITLEKMAREHRQRQEILKGWRDFGMGPEDIGYIADADETFTRDFLRAVQTCPYVEALDYGTHHCFNPKVKIAGYTRMFESSPECIAKRTWYHPDMIMGACVELIGNETLNPPAPRVKDYLRAPGYAHNCETRNDRMYKNSFGKIGGNHYPLWSAADFRRQCGGHNYELNATNHTKYTAYHFHNFFPDLKATRRKYSTYGHSVHGAERKRLENIGDDLKMMVRCVQNWTDAPTSKENNWHVTETQQWQREVGGLEATLKPWPIYFLDVDYRRRKHHSIQESVKWDERRRQAGMRMMASERKMERVTEEAKELKRQAWAKEAQAEALKAEIVAAAIAANMTNQNMSAPVAI</sequence>
<dbReference type="OrthoDB" id="44386at2759"/>
<keyword evidence="2" id="KW-1133">Transmembrane helix</keyword>
<evidence type="ECO:0000313" key="3">
    <source>
        <dbReference type="EMBL" id="CAB9524631.1"/>
    </source>
</evidence>
<dbReference type="GO" id="GO:0003830">
    <property type="term" value="F:beta-1,4-mannosylglycoprotein 4-beta-N-acetylglucosaminyltransferase activity"/>
    <property type="evidence" value="ECO:0007669"/>
    <property type="project" value="InterPro"/>
</dbReference>
<dbReference type="GO" id="GO:0016020">
    <property type="term" value="C:membrane"/>
    <property type="evidence" value="ECO:0007669"/>
    <property type="project" value="InterPro"/>
</dbReference>
<evidence type="ECO:0000256" key="1">
    <source>
        <dbReference type="SAM" id="Coils"/>
    </source>
</evidence>
<keyword evidence="1" id="KW-0175">Coiled coil</keyword>
<gene>
    <name evidence="3" type="ORF">SEMRO_1561_G282580.1</name>
</gene>
<dbReference type="PANTHER" id="PTHR12224:SF0">
    <property type="entry name" value="BETA-1,4-MANNOSYL-GLYCOPROTEIN 4-BETA-N-ACETYLGLUCOSAMINYLTRANSFERASE"/>
    <property type="match status" value="1"/>
</dbReference>
<organism evidence="3 4">
    <name type="scientific">Seminavis robusta</name>
    <dbReference type="NCBI Taxonomy" id="568900"/>
    <lineage>
        <taxon>Eukaryota</taxon>
        <taxon>Sar</taxon>
        <taxon>Stramenopiles</taxon>
        <taxon>Ochrophyta</taxon>
        <taxon>Bacillariophyta</taxon>
        <taxon>Bacillariophyceae</taxon>
        <taxon>Bacillariophycidae</taxon>
        <taxon>Naviculales</taxon>
        <taxon>Naviculaceae</taxon>
        <taxon>Seminavis</taxon>
    </lineage>
</organism>
<protein>
    <submittedName>
        <fullName evidence="3">Uncharacterized protein</fullName>
    </submittedName>
</protein>
<dbReference type="GO" id="GO:0006044">
    <property type="term" value="P:N-acetylglucosamine metabolic process"/>
    <property type="evidence" value="ECO:0007669"/>
    <property type="project" value="TreeGrafter"/>
</dbReference>
<feature type="transmembrane region" description="Helical" evidence="2">
    <location>
        <begin position="49"/>
        <end position="68"/>
    </location>
</feature>
<dbReference type="InterPro" id="IPR006813">
    <property type="entry name" value="Glyco_trans_17"/>
</dbReference>
<dbReference type="EMBL" id="CAICTM010001559">
    <property type="protein sequence ID" value="CAB9524631.1"/>
    <property type="molecule type" value="Genomic_DNA"/>
</dbReference>
<evidence type="ECO:0000313" key="4">
    <source>
        <dbReference type="Proteomes" id="UP001153069"/>
    </source>
</evidence>
<keyword evidence="2" id="KW-0472">Membrane</keyword>
<dbReference type="PANTHER" id="PTHR12224">
    <property type="entry name" value="BETA-1,4-MANNOSYL-GLYCOPROTEIN BETA-1,4-N-ACETYLGLUCOSAMINYL-TRANSFERASE"/>
    <property type="match status" value="1"/>
</dbReference>
<feature type="coiled-coil region" evidence="1">
    <location>
        <begin position="545"/>
        <end position="579"/>
    </location>
</feature>
<accession>A0A9N8EP09</accession>
<proteinExistence type="predicted"/>
<evidence type="ECO:0000256" key="2">
    <source>
        <dbReference type="SAM" id="Phobius"/>
    </source>
</evidence>
<reference evidence="3" key="1">
    <citation type="submission" date="2020-06" db="EMBL/GenBank/DDBJ databases">
        <authorList>
            <consortium name="Plant Systems Biology data submission"/>
        </authorList>
    </citation>
    <scope>NUCLEOTIDE SEQUENCE</scope>
    <source>
        <strain evidence="3">D6</strain>
    </source>
</reference>
<keyword evidence="2" id="KW-0812">Transmembrane</keyword>
<comment type="caution">
    <text evidence="3">The sequence shown here is derived from an EMBL/GenBank/DDBJ whole genome shotgun (WGS) entry which is preliminary data.</text>
</comment>
<dbReference type="Proteomes" id="UP001153069">
    <property type="component" value="Unassembled WGS sequence"/>
</dbReference>
<dbReference type="AlphaFoldDB" id="A0A9N8EP09"/>
<keyword evidence="4" id="KW-1185">Reference proteome</keyword>